<accession>A0A2B7YQI7</accession>
<dbReference type="InterPro" id="IPR000651">
    <property type="entry name" value="Ras-like_Gua-exchang_fac_N"/>
</dbReference>
<dbReference type="AlphaFoldDB" id="A0A2B7YQI7"/>
<evidence type="ECO:0008006" key="11">
    <source>
        <dbReference type="Google" id="ProtNLM"/>
    </source>
</evidence>
<feature type="compositionally biased region" description="Polar residues" evidence="5">
    <location>
        <begin position="570"/>
        <end position="605"/>
    </location>
</feature>
<comment type="caution">
    <text evidence="9">The sequence shown here is derived from an EMBL/GenBank/DDBJ whole genome shotgun (WGS) entry which is preliminary data.</text>
</comment>
<dbReference type="CDD" id="cd00155">
    <property type="entry name" value="RasGEF"/>
    <property type="match status" value="1"/>
</dbReference>
<evidence type="ECO:0000256" key="3">
    <source>
        <dbReference type="PROSITE-ProRule" id="PRU00168"/>
    </source>
</evidence>
<feature type="region of interest" description="Disordered" evidence="5">
    <location>
        <begin position="645"/>
        <end position="700"/>
    </location>
</feature>
<dbReference type="Pfam" id="PF00617">
    <property type="entry name" value="RasGEF"/>
    <property type="match status" value="1"/>
</dbReference>
<dbReference type="GO" id="GO:0007265">
    <property type="term" value="P:Ras protein signal transduction"/>
    <property type="evidence" value="ECO:0007669"/>
    <property type="project" value="TreeGrafter"/>
</dbReference>
<feature type="region of interest" description="Disordered" evidence="5">
    <location>
        <begin position="311"/>
        <end position="348"/>
    </location>
</feature>
<evidence type="ECO:0000313" key="9">
    <source>
        <dbReference type="EMBL" id="PGH22907.1"/>
    </source>
</evidence>
<feature type="compositionally biased region" description="Polar residues" evidence="5">
    <location>
        <begin position="522"/>
        <end position="553"/>
    </location>
</feature>
<evidence type="ECO:0000259" key="7">
    <source>
        <dbReference type="PROSITE" id="PS50009"/>
    </source>
</evidence>
<feature type="region of interest" description="Disordered" evidence="5">
    <location>
        <begin position="1145"/>
        <end position="1165"/>
    </location>
</feature>
<evidence type="ECO:0000313" key="10">
    <source>
        <dbReference type="Proteomes" id="UP000224634"/>
    </source>
</evidence>
<dbReference type="PROSITE" id="PS50009">
    <property type="entry name" value="RASGEF_CAT"/>
    <property type="match status" value="1"/>
</dbReference>
<dbReference type="GO" id="GO:0005886">
    <property type="term" value="C:plasma membrane"/>
    <property type="evidence" value="ECO:0007669"/>
    <property type="project" value="TreeGrafter"/>
</dbReference>
<dbReference type="SMART" id="SM00229">
    <property type="entry name" value="RasGEFN"/>
    <property type="match status" value="1"/>
</dbReference>
<dbReference type="STRING" id="1447883.A0A2B7YQI7"/>
<dbReference type="SMART" id="SM00326">
    <property type="entry name" value="SH3"/>
    <property type="match status" value="1"/>
</dbReference>
<keyword evidence="10" id="KW-1185">Reference proteome</keyword>
<dbReference type="GO" id="GO:0005085">
    <property type="term" value="F:guanyl-nucleotide exchange factor activity"/>
    <property type="evidence" value="ECO:0007669"/>
    <property type="project" value="UniProtKB-KW"/>
</dbReference>
<dbReference type="Proteomes" id="UP000224634">
    <property type="component" value="Unassembled WGS sequence"/>
</dbReference>
<feature type="compositionally biased region" description="Low complexity" evidence="5">
    <location>
        <begin position="651"/>
        <end position="660"/>
    </location>
</feature>
<dbReference type="Pfam" id="PF00618">
    <property type="entry name" value="RasGEF_N"/>
    <property type="match status" value="1"/>
</dbReference>
<dbReference type="Gene3D" id="1.10.840.10">
    <property type="entry name" value="Ras guanine-nucleotide exchange factors catalytic domain"/>
    <property type="match status" value="1"/>
</dbReference>
<evidence type="ECO:0000259" key="8">
    <source>
        <dbReference type="PROSITE" id="PS50212"/>
    </source>
</evidence>
<evidence type="ECO:0000256" key="1">
    <source>
        <dbReference type="ARBA" id="ARBA00022443"/>
    </source>
</evidence>
<dbReference type="Gene3D" id="1.20.870.10">
    <property type="entry name" value="Son of sevenless (SoS) protein Chain: S domain 1"/>
    <property type="match status" value="1"/>
</dbReference>
<sequence>MDLPGELIAPLNFSKGDAHSPVNNASSQRAEANNKLVLGLNSQVQMTPPLTPHSSREEIVDRNGQERSVFHNFLRAFYPFQPNESVTSSSVTLPLDQGDVILVHSVHTNGWADGTLLDTGARGWLPTNYCEAYDQVAMRPLLKALTDFWDIIRGGCGNTLHQFANQDYMRGLIAGVRFLLEKSECLTRDCVLVQTFDGLRRNRKALLSDLSSLVKLAKRLQDVAKGGLPEQSIDDIFDQMLLKAFRIVTRSVRFLDVWNEEVGLRRAMAELERPTILSPSAYDAPLTPPADATFSPTDTCITISTSTFFNPTETPNLQEQQGEPRQATQGQSLDKPLPEVHSQNRPLSFQTKRMSVSHRISYTRPASVVRNPNLASERLGAAYDAFLGVLGSFIGLHLQSRSSTELILTTQQSVQSCRTLLSVVEAVWEHDLHRSELLERAKDAMYEKITELVHAARDAFRPANATDEEIVFMPDEGKRLVDAATECVRGAGDCVAKARHVLEQIGNFEFEPIGLGISTFDSNASTTADPRYTTLQDEPSYESKSNSTESFAEQSLRPPPPPLKIPDNQLFYTPSLTDGTTPSTQFSENTVQTPTSTTFDGPPSSTLSSFTDLNDALIPTGDDYYVQPLELDSPIKTNPDNIFHVESNRDTTTSTGSETTYVSNARDSEMSGVSQSSTRATTPDLNKPFPPLSTKSSFQGSQASIEEVDESGEGLLEKTFAHELMFKDGQVIGGSLRALIEKLTAHQSTPDALFVSTFYLTFRHFSCPTEFAEMLIDRYDYVGGVAGPVRLRVYNIFKGWLESHWRHDCDDVALPAILKFARTKLMITLPTAGKRLVDLAEKVSNHHGPVVPRLVSSMGKTNTSIASYVSHDVPLPVPIVSKSQLGLLKQWRTGGQAVSILDFDPLELARQLTIKESGIFCMILPEELLGTEWMKKTGSLAVNVRAMSTLSTDIANLVADCILHLEEPKKRAAIIKQWVKIGTKCLELNNYDTLMAIVCSLNSSTISRLKRTWELVSQKTKNALDHLREIVDVSRNYAVLRQRLQNHVPPCLPFVGTYLTDLTFVDHGNQNTRTLPTDEGSIAVINFDKHVKTAKIISELQRFQIPYRLVEVPELQTWIQDQLVRVRSAGETTFQKYYRRSLVLEPRDQAAQRPPPPPESTLPMFSRENAKEKFDFLAWTHSSKVKVVASHG</sequence>
<dbReference type="Pfam" id="PF00018">
    <property type="entry name" value="SH3_1"/>
    <property type="match status" value="1"/>
</dbReference>
<feature type="domain" description="SH3" evidence="6">
    <location>
        <begin position="69"/>
        <end position="135"/>
    </location>
</feature>
<dbReference type="PANTHER" id="PTHR23113">
    <property type="entry name" value="GUANINE NUCLEOTIDE EXCHANGE FACTOR"/>
    <property type="match status" value="1"/>
</dbReference>
<dbReference type="EMBL" id="PDNA01000031">
    <property type="protein sequence ID" value="PGH22907.1"/>
    <property type="molecule type" value="Genomic_DNA"/>
</dbReference>
<evidence type="ECO:0000256" key="2">
    <source>
        <dbReference type="ARBA" id="ARBA00022658"/>
    </source>
</evidence>
<dbReference type="InterPro" id="IPR008937">
    <property type="entry name" value="Ras-like_GEF"/>
</dbReference>
<evidence type="ECO:0000259" key="6">
    <source>
        <dbReference type="PROSITE" id="PS50002"/>
    </source>
</evidence>
<dbReference type="SUPFAM" id="SSF48366">
    <property type="entry name" value="Ras GEF"/>
    <property type="match status" value="1"/>
</dbReference>
<evidence type="ECO:0000256" key="4">
    <source>
        <dbReference type="PROSITE-ProRule" id="PRU00192"/>
    </source>
</evidence>
<organism evidence="9 10">
    <name type="scientific">Polytolypa hystricis (strain UAMH7299)</name>
    <dbReference type="NCBI Taxonomy" id="1447883"/>
    <lineage>
        <taxon>Eukaryota</taxon>
        <taxon>Fungi</taxon>
        <taxon>Dikarya</taxon>
        <taxon>Ascomycota</taxon>
        <taxon>Pezizomycotina</taxon>
        <taxon>Eurotiomycetes</taxon>
        <taxon>Eurotiomycetidae</taxon>
        <taxon>Onygenales</taxon>
        <taxon>Onygenales incertae sedis</taxon>
        <taxon>Polytolypa</taxon>
    </lineage>
</organism>
<keyword evidence="2 3" id="KW-0344">Guanine-nucleotide releasing factor</keyword>
<dbReference type="Gene3D" id="2.30.30.40">
    <property type="entry name" value="SH3 Domains"/>
    <property type="match status" value="1"/>
</dbReference>
<dbReference type="InterPro" id="IPR036028">
    <property type="entry name" value="SH3-like_dom_sf"/>
</dbReference>
<dbReference type="OrthoDB" id="546434at2759"/>
<gene>
    <name evidence="9" type="ORF">AJ80_02956</name>
</gene>
<feature type="domain" description="Ras-GEF" evidence="7">
    <location>
        <begin position="904"/>
        <end position="1147"/>
    </location>
</feature>
<dbReference type="PANTHER" id="PTHR23113:SF354">
    <property type="entry name" value="BUD SITE SELECTION PROTEIN 5"/>
    <property type="match status" value="1"/>
</dbReference>
<dbReference type="CDD" id="cd06224">
    <property type="entry name" value="REM"/>
    <property type="match status" value="1"/>
</dbReference>
<protein>
    <recommendedName>
        <fullName evidence="11">Ras guanine-nucleotide exchange protein</fullName>
    </recommendedName>
</protein>
<feature type="region of interest" description="Disordered" evidence="5">
    <location>
        <begin position="522"/>
        <end position="605"/>
    </location>
</feature>
<keyword evidence="1 4" id="KW-0728">SH3 domain</keyword>
<dbReference type="InterPro" id="IPR023578">
    <property type="entry name" value="Ras_GEF_dom_sf"/>
</dbReference>
<dbReference type="PROSITE" id="PS50212">
    <property type="entry name" value="RASGEF_NTER"/>
    <property type="match status" value="1"/>
</dbReference>
<dbReference type="PROSITE" id="PS50002">
    <property type="entry name" value="SH3"/>
    <property type="match status" value="1"/>
</dbReference>
<feature type="compositionally biased region" description="Polar residues" evidence="5">
    <location>
        <begin position="311"/>
        <end position="332"/>
    </location>
</feature>
<proteinExistence type="predicted"/>
<feature type="domain" description="N-terminal Ras-GEF" evidence="8">
    <location>
        <begin position="727"/>
        <end position="844"/>
    </location>
</feature>
<dbReference type="InterPro" id="IPR001895">
    <property type="entry name" value="RASGEF_cat_dom"/>
</dbReference>
<dbReference type="SUPFAM" id="SSF50044">
    <property type="entry name" value="SH3-domain"/>
    <property type="match status" value="1"/>
</dbReference>
<dbReference type="InterPro" id="IPR036964">
    <property type="entry name" value="RASGEF_cat_dom_sf"/>
</dbReference>
<dbReference type="SMART" id="SM00147">
    <property type="entry name" value="RasGEF"/>
    <property type="match status" value="1"/>
</dbReference>
<reference evidence="9 10" key="1">
    <citation type="submission" date="2017-10" db="EMBL/GenBank/DDBJ databases">
        <title>Comparative genomics in systemic dimorphic fungi from Ajellomycetaceae.</title>
        <authorList>
            <person name="Munoz J.F."/>
            <person name="Mcewen J.G."/>
            <person name="Clay O.K."/>
            <person name="Cuomo C.A."/>
        </authorList>
    </citation>
    <scope>NUCLEOTIDE SEQUENCE [LARGE SCALE GENOMIC DNA]</scope>
    <source>
        <strain evidence="9 10">UAMH7299</strain>
    </source>
</reference>
<feature type="compositionally biased region" description="Polar residues" evidence="5">
    <location>
        <begin position="661"/>
        <end position="684"/>
    </location>
</feature>
<evidence type="ECO:0000256" key="5">
    <source>
        <dbReference type="SAM" id="MobiDB-lite"/>
    </source>
</evidence>
<dbReference type="InterPro" id="IPR001452">
    <property type="entry name" value="SH3_domain"/>
</dbReference>
<name>A0A2B7YQI7_POLH7</name>